<evidence type="ECO:0000313" key="3">
    <source>
        <dbReference type="Proteomes" id="UP000184063"/>
    </source>
</evidence>
<reference evidence="3" key="1">
    <citation type="journal article" date="2017" name="Genome Biol.">
        <title>Comparative genomics reveals high biological diversity and specific adaptations in the industrially and medically important fungal genus Aspergillus.</title>
        <authorList>
            <person name="de Vries R.P."/>
            <person name="Riley R."/>
            <person name="Wiebenga A."/>
            <person name="Aguilar-Osorio G."/>
            <person name="Amillis S."/>
            <person name="Uchima C.A."/>
            <person name="Anderluh G."/>
            <person name="Asadollahi M."/>
            <person name="Askin M."/>
            <person name="Barry K."/>
            <person name="Battaglia E."/>
            <person name="Bayram O."/>
            <person name="Benocci T."/>
            <person name="Braus-Stromeyer S.A."/>
            <person name="Caldana C."/>
            <person name="Canovas D."/>
            <person name="Cerqueira G.C."/>
            <person name="Chen F."/>
            <person name="Chen W."/>
            <person name="Choi C."/>
            <person name="Clum A."/>
            <person name="Dos Santos R.A."/>
            <person name="Damasio A.R."/>
            <person name="Diallinas G."/>
            <person name="Emri T."/>
            <person name="Fekete E."/>
            <person name="Flipphi M."/>
            <person name="Freyberg S."/>
            <person name="Gallo A."/>
            <person name="Gournas C."/>
            <person name="Habgood R."/>
            <person name="Hainaut M."/>
            <person name="Harispe M.L."/>
            <person name="Henrissat B."/>
            <person name="Hilden K.S."/>
            <person name="Hope R."/>
            <person name="Hossain A."/>
            <person name="Karabika E."/>
            <person name="Karaffa L."/>
            <person name="Karanyi Z."/>
            <person name="Krasevec N."/>
            <person name="Kuo A."/>
            <person name="Kusch H."/>
            <person name="LaButti K."/>
            <person name="Lagendijk E.L."/>
            <person name="Lapidus A."/>
            <person name="Levasseur A."/>
            <person name="Lindquist E."/>
            <person name="Lipzen A."/>
            <person name="Logrieco A.F."/>
            <person name="MacCabe A."/>
            <person name="Maekelae M.R."/>
            <person name="Malavazi I."/>
            <person name="Melin P."/>
            <person name="Meyer V."/>
            <person name="Mielnichuk N."/>
            <person name="Miskei M."/>
            <person name="Molnar A.P."/>
            <person name="Mule G."/>
            <person name="Ngan C.Y."/>
            <person name="Orejas M."/>
            <person name="Orosz E."/>
            <person name="Ouedraogo J.P."/>
            <person name="Overkamp K.M."/>
            <person name="Park H.-S."/>
            <person name="Perrone G."/>
            <person name="Piumi F."/>
            <person name="Punt P.J."/>
            <person name="Ram A.F."/>
            <person name="Ramon A."/>
            <person name="Rauscher S."/>
            <person name="Record E."/>
            <person name="Riano-Pachon D.M."/>
            <person name="Robert V."/>
            <person name="Roehrig J."/>
            <person name="Ruller R."/>
            <person name="Salamov A."/>
            <person name="Salih N.S."/>
            <person name="Samson R.A."/>
            <person name="Sandor E."/>
            <person name="Sanguinetti M."/>
            <person name="Schuetze T."/>
            <person name="Sepcic K."/>
            <person name="Shelest E."/>
            <person name="Sherlock G."/>
            <person name="Sophianopoulou V."/>
            <person name="Squina F.M."/>
            <person name="Sun H."/>
            <person name="Susca A."/>
            <person name="Todd R.B."/>
            <person name="Tsang A."/>
            <person name="Unkles S.E."/>
            <person name="van de Wiele N."/>
            <person name="van Rossen-Uffink D."/>
            <person name="Oliveira J.V."/>
            <person name="Vesth T.C."/>
            <person name="Visser J."/>
            <person name="Yu J.-H."/>
            <person name="Zhou M."/>
            <person name="Andersen M.R."/>
            <person name="Archer D.B."/>
            <person name="Baker S.E."/>
            <person name="Benoit I."/>
            <person name="Brakhage A.A."/>
            <person name="Braus G.H."/>
            <person name="Fischer R."/>
            <person name="Frisvad J.C."/>
            <person name="Goldman G.H."/>
            <person name="Houbraken J."/>
            <person name="Oakley B."/>
            <person name="Pocsi I."/>
            <person name="Scazzocchio C."/>
            <person name="Seiboth B."/>
            <person name="vanKuyk P.A."/>
            <person name="Wortman J."/>
            <person name="Dyer P.S."/>
            <person name="Grigoriev I.V."/>
        </authorList>
    </citation>
    <scope>NUCLEOTIDE SEQUENCE [LARGE SCALE GENOMIC DNA]</scope>
    <source>
        <strain evidence="3">CBS 106.47</strain>
    </source>
</reference>
<accession>A0A1M3T458</accession>
<keyword evidence="1" id="KW-0472">Membrane</keyword>
<name>A0A1M3T458_ASPLC</name>
<dbReference type="Proteomes" id="UP000184063">
    <property type="component" value="Unassembled WGS sequence"/>
</dbReference>
<keyword evidence="1" id="KW-1133">Transmembrane helix</keyword>
<organism evidence="2 3">
    <name type="scientific">Aspergillus luchuensis (strain CBS 106.47)</name>
    <dbReference type="NCBI Taxonomy" id="1137211"/>
    <lineage>
        <taxon>Eukaryota</taxon>
        <taxon>Fungi</taxon>
        <taxon>Dikarya</taxon>
        <taxon>Ascomycota</taxon>
        <taxon>Pezizomycotina</taxon>
        <taxon>Eurotiomycetes</taxon>
        <taxon>Eurotiomycetidae</taxon>
        <taxon>Eurotiales</taxon>
        <taxon>Aspergillaceae</taxon>
        <taxon>Aspergillus</taxon>
        <taxon>Aspergillus subgen. Circumdati</taxon>
    </lineage>
</organism>
<dbReference type="EMBL" id="KV878250">
    <property type="protein sequence ID" value="OJZ81493.1"/>
    <property type="molecule type" value="Genomic_DNA"/>
</dbReference>
<sequence>MPICIVIGDSCESVGDWMLPARPEEQSVISAEYNEHGSSLGLGFSSFMFLVFVRIIYD</sequence>
<dbReference type="AlphaFoldDB" id="A0A1M3T458"/>
<evidence type="ECO:0000256" key="1">
    <source>
        <dbReference type="SAM" id="Phobius"/>
    </source>
</evidence>
<feature type="transmembrane region" description="Helical" evidence="1">
    <location>
        <begin position="40"/>
        <end position="57"/>
    </location>
</feature>
<gene>
    <name evidence="2" type="ORF">ASPFODRAFT_375753</name>
</gene>
<proteinExistence type="predicted"/>
<dbReference type="VEuPathDB" id="FungiDB:ASPFODRAFT_375753"/>
<evidence type="ECO:0000313" key="2">
    <source>
        <dbReference type="EMBL" id="OJZ81493.1"/>
    </source>
</evidence>
<protein>
    <submittedName>
        <fullName evidence="2">Uncharacterized protein</fullName>
    </submittedName>
</protein>
<keyword evidence="1" id="KW-0812">Transmembrane</keyword>